<evidence type="ECO:0000256" key="4">
    <source>
        <dbReference type="ARBA" id="ARBA00022801"/>
    </source>
</evidence>
<evidence type="ECO:0000256" key="7">
    <source>
        <dbReference type="PROSITE-ProRule" id="PRU01240"/>
    </source>
</evidence>
<evidence type="ECO:0000256" key="2">
    <source>
        <dbReference type="ARBA" id="ARBA00022670"/>
    </source>
</evidence>
<keyword evidence="4 7" id="KW-0378">Hydrolase</keyword>
<feature type="domain" description="Peptidase S8/S53" evidence="11">
    <location>
        <begin position="132"/>
        <end position="548"/>
    </location>
</feature>
<keyword evidence="2 7" id="KW-0645">Protease</keyword>
<dbReference type="PANTHER" id="PTHR43806">
    <property type="entry name" value="PEPTIDASE S8"/>
    <property type="match status" value="1"/>
</dbReference>
<comment type="similarity">
    <text evidence="1 7 8">Belongs to the peptidase S8 family.</text>
</comment>
<evidence type="ECO:0000256" key="1">
    <source>
        <dbReference type="ARBA" id="ARBA00011073"/>
    </source>
</evidence>
<dbReference type="AlphaFoldDB" id="A0A1J7JX52"/>
<feature type="signal peptide" evidence="10">
    <location>
        <begin position="1"/>
        <end position="18"/>
    </location>
</feature>
<feature type="domain" description="C5a peptidase/Subtilisin-like protease SBT2-like Fn3-like" evidence="12">
    <location>
        <begin position="591"/>
        <end position="705"/>
    </location>
</feature>
<dbReference type="InterPro" id="IPR034187">
    <property type="entry name" value="Peptidases_S8_5"/>
</dbReference>
<feature type="active site" description="Charge relay system" evidence="6 7">
    <location>
        <position position="515"/>
    </location>
</feature>
<evidence type="ECO:0000313" key="14">
    <source>
        <dbReference type="Proteomes" id="UP000182658"/>
    </source>
</evidence>
<evidence type="ECO:0000256" key="3">
    <source>
        <dbReference type="ARBA" id="ARBA00022729"/>
    </source>
</evidence>
<evidence type="ECO:0000313" key="13">
    <source>
        <dbReference type="EMBL" id="OIW32362.1"/>
    </source>
</evidence>
<dbReference type="Gene3D" id="3.40.50.200">
    <property type="entry name" value="Peptidase S8/S53 domain"/>
    <property type="match status" value="2"/>
</dbReference>
<accession>A0A1J7JX52</accession>
<dbReference type="InterPro" id="IPR010435">
    <property type="entry name" value="C5a/SBT2-like_Fn3"/>
</dbReference>
<evidence type="ECO:0000256" key="6">
    <source>
        <dbReference type="PIRSR" id="PIRSR615500-1"/>
    </source>
</evidence>
<evidence type="ECO:0000256" key="5">
    <source>
        <dbReference type="ARBA" id="ARBA00022825"/>
    </source>
</evidence>
<gene>
    <name evidence="13" type="ORF">CONLIGDRAFT_699062</name>
</gene>
<evidence type="ECO:0000256" key="8">
    <source>
        <dbReference type="RuleBase" id="RU003355"/>
    </source>
</evidence>
<keyword evidence="3 10" id="KW-0732">Signal</keyword>
<dbReference type="EMBL" id="KV875095">
    <property type="protein sequence ID" value="OIW32362.1"/>
    <property type="molecule type" value="Genomic_DNA"/>
</dbReference>
<dbReference type="InterPro" id="IPR023828">
    <property type="entry name" value="Peptidase_S8_Ser-AS"/>
</dbReference>
<dbReference type="Gene3D" id="2.60.40.1710">
    <property type="entry name" value="Subtilisin-like superfamily"/>
    <property type="match status" value="1"/>
</dbReference>
<reference evidence="13 14" key="1">
    <citation type="submission" date="2016-10" db="EMBL/GenBank/DDBJ databases">
        <title>Draft genome sequence of Coniochaeta ligniaria NRRL30616, a lignocellulolytic fungus for bioabatement of inhibitors in plant biomass hydrolysates.</title>
        <authorList>
            <consortium name="DOE Joint Genome Institute"/>
            <person name="Jimenez D.J."/>
            <person name="Hector R.E."/>
            <person name="Riley R."/>
            <person name="Sun H."/>
            <person name="Grigoriev I.V."/>
            <person name="Van Elsas J.D."/>
            <person name="Nichols N.N."/>
        </authorList>
    </citation>
    <scope>NUCLEOTIDE SEQUENCE [LARGE SCALE GENOMIC DNA]</scope>
    <source>
        <strain evidence="13 14">NRRL 30616</strain>
    </source>
</reference>
<dbReference type="InterPro" id="IPR015500">
    <property type="entry name" value="Peptidase_S8_subtilisin-rel"/>
</dbReference>
<dbReference type="InterPro" id="IPR036852">
    <property type="entry name" value="Peptidase_S8/S53_dom_sf"/>
</dbReference>
<dbReference type="InterPro" id="IPR022398">
    <property type="entry name" value="Peptidase_S8_His-AS"/>
</dbReference>
<dbReference type="Proteomes" id="UP000182658">
    <property type="component" value="Unassembled WGS sequence"/>
</dbReference>
<protein>
    <submittedName>
        <fullName evidence="13">Subtilisin-like protein</fullName>
    </submittedName>
</protein>
<evidence type="ECO:0000256" key="10">
    <source>
        <dbReference type="SAM" id="SignalP"/>
    </source>
</evidence>
<organism evidence="13 14">
    <name type="scientific">Coniochaeta ligniaria NRRL 30616</name>
    <dbReference type="NCBI Taxonomy" id="1408157"/>
    <lineage>
        <taxon>Eukaryota</taxon>
        <taxon>Fungi</taxon>
        <taxon>Dikarya</taxon>
        <taxon>Ascomycota</taxon>
        <taxon>Pezizomycotina</taxon>
        <taxon>Sordariomycetes</taxon>
        <taxon>Sordariomycetidae</taxon>
        <taxon>Coniochaetales</taxon>
        <taxon>Coniochaetaceae</taxon>
        <taxon>Coniochaeta</taxon>
    </lineage>
</organism>
<dbReference type="PANTHER" id="PTHR43806:SF66">
    <property type="entry name" value="SERIN ENDOPEPTIDASE"/>
    <property type="match status" value="1"/>
</dbReference>
<dbReference type="InterPro" id="IPR000209">
    <property type="entry name" value="Peptidase_S8/S53_dom"/>
</dbReference>
<dbReference type="PROSITE" id="PS00136">
    <property type="entry name" value="SUBTILASE_ASP"/>
    <property type="match status" value="1"/>
</dbReference>
<dbReference type="GO" id="GO:0016020">
    <property type="term" value="C:membrane"/>
    <property type="evidence" value="ECO:0007669"/>
    <property type="project" value="InterPro"/>
</dbReference>
<dbReference type="PROSITE" id="PS00137">
    <property type="entry name" value="SUBTILASE_HIS"/>
    <property type="match status" value="1"/>
</dbReference>
<dbReference type="CDD" id="cd07489">
    <property type="entry name" value="Peptidases_S8_5"/>
    <property type="match status" value="1"/>
</dbReference>
<keyword evidence="5 7" id="KW-0720">Serine protease</keyword>
<feature type="chain" id="PRO_5012317720" evidence="10">
    <location>
        <begin position="19"/>
        <end position="873"/>
    </location>
</feature>
<dbReference type="InterPro" id="IPR050131">
    <property type="entry name" value="Peptidase_S8_subtilisin-like"/>
</dbReference>
<proteinExistence type="inferred from homology"/>
<dbReference type="PROSITE" id="PS51892">
    <property type="entry name" value="SUBTILASE"/>
    <property type="match status" value="1"/>
</dbReference>
<evidence type="ECO:0000259" key="11">
    <source>
        <dbReference type="Pfam" id="PF00082"/>
    </source>
</evidence>
<feature type="region of interest" description="Disordered" evidence="9">
    <location>
        <begin position="738"/>
        <end position="762"/>
    </location>
</feature>
<feature type="active site" description="Charge relay system" evidence="6 7">
    <location>
        <position position="181"/>
    </location>
</feature>
<keyword evidence="14" id="KW-1185">Reference proteome</keyword>
<dbReference type="CDD" id="cd02124">
    <property type="entry name" value="PA_PoS1_like"/>
    <property type="match status" value="1"/>
</dbReference>
<dbReference type="PRINTS" id="PR00723">
    <property type="entry name" value="SUBTILISIN"/>
</dbReference>
<dbReference type="GO" id="GO:0004252">
    <property type="term" value="F:serine-type endopeptidase activity"/>
    <property type="evidence" value="ECO:0007669"/>
    <property type="project" value="UniProtKB-UniRule"/>
</dbReference>
<dbReference type="OrthoDB" id="10256524at2759"/>
<sequence length="873" mass="92920">MILARLLRLGICLAGAQAANIRTSSTTSASQPQSYIVEFSHTQDATSFYAQLAAQGISATPRLNMTYALFTSCSFDLKDMTPARIESAVEYIATLPNVTHIWSNAKRNGANDTWSTHLMAQVDLLRAQGISGKGVKVGIVDSGVDFNHPALGGCFGPGCLISYGHDFYENKTQPYDNCNGHGTHVAGILAAQSNNRYGLTGVAPGVTIGMYRVAGCTQSVDPDLAIMGINQAYDDGSDIISISSGFGARWSEDPVAVVMERIVEKGVICVAAAGNTAKQGLFPITGGSPAVGHGVASIASVVNTLVPQNLTVSSYTVDLTDNTTSEDFAWQVGFRNTSIPWAGIYPLYAISRDSNVTNDTCQPLPVDTPDLSNYVVLVRLGSACRYEEQSEHLGAKGAERVMFYGPSEITRGTDLFPVPAVAGVVPQSQGKEWVDILNSGHDVFLHFPATVDSNTANWTLVFSSNAITGGYVSVTSSWGLPLELDVKPTFSAPGANVLSTWPLDLGGYSIQSGTSMATPFAAGVYALLIEARKTKDPVVLQRILSSVAKPNLFNDGTITSSRLAPVAQQGAGLLQAFDAARVTTLLGVQTISFNDTDHFIKEVSFNITNTGTTDQAYQLGYVNTLTMYTFEDTVDWFLAGFPNPLAEGYASISFSSTSVTVPAGASLNVTVTATPPAGLDTGRLPVYGGYITLNSTSGENLSIPYAGVAGSMYNTPIVNPSNRGTYLERDFRNDFPPGAPANSTFTVPVPTSPTPPPEDELPPDVTIPGIHVGTTLGTEIVRLLVVPLEINGTLPTTDILGYKAAGEIPFSTGYIDGRQDVDIGFTGMLPDGTVVPEGRYEFRLLALRILGRLERAKDYQSLGYPFNIRYLPR</sequence>
<dbReference type="STRING" id="1408157.A0A1J7JX52"/>
<dbReference type="SUPFAM" id="SSF52743">
    <property type="entry name" value="Subtilisin-like"/>
    <property type="match status" value="1"/>
</dbReference>
<dbReference type="Pfam" id="PF06280">
    <property type="entry name" value="fn3_5"/>
    <property type="match status" value="1"/>
</dbReference>
<dbReference type="Pfam" id="PF00082">
    <property type="entry name" value="Peptidase_S8"/>
    <property type="match status" value="1"/>
</dbReference>
<dbReference type="PROSITE" id="PS00138">
    <property type="entry name" value="SUBTILASE_SER"/>
    <property type="match status" value="1"/>
</dbReference>
<dbReference type="InParanoid" id="A0A1J7JX52"/>
<evidence type="ECO:0000256" key="9">
    <source>
        <dbReference type="SAM" id="MobiDB-lite"/>
    </source>
</evidence>
<evidence type="ECO:0000259" key="12">
    <source>
        <dbReference type="Pfam" id="PF06280"/>
    </source>
</evidence>
<dbReference type="InterPro" id="IPR023827">
    <property type="entry name" value="Peptidase_S8_Asp-AS"/>
</dbReference>
<feature type="active site" description="Charge relay system" evidence="6 7">
    <location>
        <position position="141"/>
    </location>
</feature>
<name>A0A1J7JX52_9PEZI</name>
<dbReference type="GO" id="GO:0006508">
    <property type="term" value="P:proteolysis"/>
    <property type="evidence" value="ECO:0007669"/>
    <property type="project" value="UniProtKB-KW"/>
</dbReference>